<dbReference type="OrthoDB" id="7450424at2"/>
<dbReference type="RefSeq" id="WP_150041360.1">
    <property type="nucleotide sequence ID" value="NZ_OW485606.1"/>
</dbReference>
<protein>
    <submittedName>
        <fullName evidence="1">Uncharacterized protein</fullName>
    </submittedName>
</protein>
<proteinExistence type="predicted"/>
<dbReference type="EMBL" id="VWPK01000019">
    <property type="protein sequence ID" value="KAA5611586.1"/>
    <property type="molecule type" value="Genomic_DNA"/>
</dbReference>
<organism evidence="1 2">
    <name type="scientific">Rhodovastum atsumiense</name>
    <dbReference type="NCBI Taxonomy" id="504468"/>
    <lineage>
        <taxon>Bacteria</taxon>
        <taxon>Pseudomonadati</taxon>
        <taxon>Pseudomonadota</taxon>
        <taxon>Alphaproteobacteria</taxon>
        <taxon>Acetobacterales</taxon>
        <taxon>Acetobacteraceae</taxon>
        <taxon>Rhodovastum</taxon>
    </lineage>
</organism>
<name>A0A5M6ITE1_9PROT</name>
<comment type="caution">
    <text evidence="1">The sequence shown here is derived from an EMBL/GenBank/DDBJ whole genome shotgun (WGS) entry which is preliminary data.</text>
</comment>
<evidence type="ECO:0000313" key="1">
    <source>
        <dbReference type="EMBL" id="KAA5611586.1"/>
    </source>
</evidence>
<dbReference type="AlphaFoldDB" id="A0A5M6ITE1"/>
<sequence>MVLAEMRRDRLLAVSQNLFPDVETSDDYLWGKLLSAEAQASKALRTFLTPREVVPQDTPEAEIQALRDAGEAVVPEPGYDFDPALFSAGTWGALRLRHRPVIKVHGLKFVYPGTENPIFDVPVQWLRLDRKYGVAQFVPVGTYMQGQLGGFVLSAIGFASAMPLSIQVRYRAGLKNAAEEHPDLLDVVKKMAVLGVVEDQFFPASGSVSADGLSQSLSMDTSKYEDIIEKKLARLRQLIGGVVMGRL</sequence>
<dbReference type="Proteomes" id="UP000325255">
    <property type="component" value="Unassembled WGS sequence"/>
</dbReference>
<evidence type="ECO:0000313" key="2">
    <source>
        <dbReference type="Proteomes" id="UP000325255"/>
    </source>
</evidence>
<reference evidence="1 2" key="1">
    <citation type="submission" date="2019-09" db="EMBL/GenBank/DDBJ databases">
        <title>Genome sequence of Rhodovastum atsumiense, a diverse member of the Acetobacteraceae family of non-sulfur purple photosynthetic bacteria.</title>
        <authorList>
            <person name="Meyer T."/>
            <person name="Kyndt J."/>
        </authorList>
    </citation>
    <scope>NUCLEOTIDE SEQUENCE [LARGE SCALE GENOMIC DNA]</scope>
    <source>
        <strain evidence="1 2">DSM 21279</strain>
    </source>
</reference>
<accession>A0A5M6ITE1</accession>
<gene>
    <name evidence="1" type="ORF">F1189_13560</name>
</gene>
<keyword evidence="2" id="KW-1185">Reference proteome</keyword>